<proteinExistence type="predicted"/>
<reference evidence="2 3" key="1">
    <citation type="submission" date="2015-07" db="EMBL/GenBank/DDBJ databases">
        <title>Genome sequence of Leptolinea tardivitalis DSM 16556.</title>
        <authorList>
            <person name="Hemp J."/>
            <person name="Ward L.M."/>
            <person name="Pace L.A."/>
            <person name="Fischer W.W."/>
        </authorList>
    </citation>
    <scope>NUCLEOTIDE SEQUENCE [LARGE SCALE GENOMIC DNA]</scope>
    <source>
        <strain evidence="2 3">YMTK-2</strain>
    </source>
</reference>
<dbReference type="PATRIC" id="fig|229920.5.peg.277"/>
<keyword evidence="3" id="KW-1185">Reference proteome</keyword>
<dbReference type="RefSeq" id="WP_062422264.1">
    <property type="nucleotide sequence ID" value="NZ_BBYA01000010.1"/>
</dbReference>
<dbReference type="Pfam" id="PF06114">
    <property type="entry name" value="Peptidase_M78"/>
    <property type="match status" value="1"/>
</dbReference>
<dbReference type="PANTHER" id="PTHR43236:SF1">
    <property type="entry name" value="BLL7220 PROTEIN"/>
    <property type="match status" value="1"/>
</dbReference>
<evidence type="ECO:0000259" key="1">
    <source>
        <dbReference type="Pfam" id="PF06114"/>
    </source>
</evidence>
<protein>
    <recommendedName>
        <fullName evidence="1">IrrE N-terminal-like domain-containing protein</fullName>
    </recommendedName>
</protein>
<evidence type="ECO:0000313" key="3">
    <source>
        <dbReference type="Proteomes" id="UP000050430"/>
    </source>
</evidence>
<dbReference type="InterPro" id="IPR010359">
    <property type="entry name" value="IrrE_HExxH"/>
</dbReference>
<dbReference type="STRING" id="229920.ADM99_14615"/>
<comment type="caution">
    <text evidence="2">The sequence shown here is derived from an EMBL/GenBank/DDBJ whole genome shotgun (WGS) entry which is preliminary data.</text>
</comment>
<gene>
    <name evidence="2" type="ORF">ADM99_14615</name>
</gene>
<dbReference type="Gene3D" id="1.10.10.2910">
    <property type="match status" value="1"/>
</dbReference>
<dbReference type="EMBL" id="LGCK01000014">
    <property type="protein sequence ID" value="KPL70384.1"/>
    <property type="molecule type" value="Genomic_DNA"/>
</dbReference>
<organism evidence="2 3">
    <name type="scientific">Leptolinea tardivitalis</name>
    <dbReference type="NCBI Taxonomy" id="229920"/>
    <lineage>
        <taxon>Bacteria</taxon>
        <taxon>Bacillati</taxon>
        <taxon>Chloroflexota</taxon>
        <taxon>Anaerolineae</taxon>
        <taxon>Anaerolineales</taxon>
        <taxon>Anaerolineaceae</taxon>
        <taxon>Leptolinea</taxon>
    </lineage>
</organism>
<dbReference type="Proteomes" id="UP000050430">
    <property type="component" value="Unassembled WGS sequence"/>
</dbReference>
<accession>A0A0P6XN54</accession>
<sequence>MKPKPELSYQANELRKRFGEDLSSPIDVFTILQSQERLTLVFYPFSNHISGMCVRTRSGEQLVAINSTRTLGRQRFTAAHELYHLFIQDEITTVICGNDIGAGRDEEEKNADCFASYFLAPNDALRSFIEKNLIKGGRRPLAVEDVVRIEQHFRMSRQATLYRLVGDGCISLDFANTLKSDIIASARKLGFGDELYIPTPENRQYFTTGSYIELAERLSNGNVISNGKYEELLLNAFRADIVYNLAAEDQEAYD</sequence>
<evidence type="ECO:0000313" key="2">
    <source>
        <dbReference type="EMBL" id="KPL70384.1"/>
    </source>
</evidence>
<dbReference type="AlphaFoldDB" id="A0A0P6XN54"/>
<name>A0A0P6XN54_9CHLR</name>
<feature type="domain" description="IrrE N-terminal-like" evidence="1">
    <location>
        <begin position="55"/>
        <end position="164"/>
    </location>
</feature>
<dbReference type="OrthoDB" id="4252at2"/>
<dbReference type="InterPro" id="IPR052345">
    <property type="entry name" value="Rad_response_metalloprotease"/>
</dbReference>
<dbReference type="PANTHER" id="PTHR43236">
    <property type="entry name" value="ANTITOXIN HIGA1"/>
    <property type="match status" value="1"/>
</dbReference>